<protein>
    <recommendedName>
        <fullName evidence="4">DUF2953 domain-containing protein</fullName>
    </recommendedName>
</protein>
<dbReference type="eggNOG" id="ENOG50330CC">
    <property type="taxonomic scope" value="Bacteria"/>
</dbReference>
<evidence type="ECO:0000313" key="2">
    <source>
        <dbReference type="EMBL" id="AHV98133.1"/>
    </source>
</evidence>
<feature type="transmembrane region" description="Helical" evidence="1">
    <location>
        <begin position="12"/>
        <end position="32"/>
    </location>
</feature>
<name>X5A171_9BACL</name>
<dbReference type="STRING" id="1268072.PSAB_16130"/>
<organism evidence="2 3">
    <name type="scientific">Paenibacillus sabinae T27</name>
    <dbReference type="NCBI Taxonomy" id="1268072"/>
    <lineage>
        <taxon>Bacteria</taxon>
        <taxon>Bacillati</taxon>
        <taxon>Bacillota</taxon>
        <taxon>Bacilli</taxon>
        <taxon>Bacillales</taxon>
        <taxon>Paenibacillaceae</taxon>
        <taxon>Paenibacillus</taxon>
    </lineage>
</organism>
<evidence type="ECO:0000313" key="3">
    <source>
        <dbReference type="Proteomes" id="UP000019772"/>
    </source>
</evidence>
<dbReference type="PATRIC" id="fig|1268072.3.peg.3333"/>
<evidence type="ECO:0008006" key="4">
    <source>
        <dbReference type="Google" id="ProtNLM"/>
    </source>
</evidence>
<dbReference type="Proteomes" id="UP000019772">
    <property type="component" value="Chromosome"/>
</dbReference>
<dbReference type="HOGENOM" id="CLU_097083_0_0_9"/>
<dbReference type="EMBL" id="CP004078">
    <property type="protein sequence ID" value="AHV98133.1"/>
    <property type="molecule type" value="Genomic_DNA"/>
</dbReference>
<gene>
    <name evidence="2" type="ORF">PSAB_16130</name>
</gene>
<accession>X5A171</accession>
<reference evidence="2 3" key="1">
    <citation type="journal article" date="2014" name="PLoS Genet.">
        <title>Comparative Genomic Analysis of N2-Fixing and Non-N2-Fixing Paenibacillus spp.: Organization, Evolution and Expression of the Nitrogen Fixation Genes.</title>
        <authorList>
            <person name="Xie J.B."/>
            <person name="Du Z."/>
            <person name="Bai L."/>
            <person name="Tian C."/>
            <person name="Zhang Y."/>
            <person name="Xie J.Y."/>
            <person name="Wang T."/>
            <person name="Liu X."/>
            <person name="Chen X."/>
            <person name="Cheng Q."/>
            <person name="Chen S."/>
            <person name="Li J."/>
        </authorList>
    </citation>
    <scope>NUCLEOTIDE SEQUENCE [LARGE SCALE GENOMIC DNA]</scope>
    <source>
        <strain evidence="2 3">T27</strain>
    </source>
</reference>
<evidence type="ECO:0000256" key="1">
    <source>
        <dbReference type="SAM" id="Phobius"/>
    </source>
</evidence>
<keyword evidence="1" id="KW-0472">Membrane</keyword>
<sequence length="243" mass="27437">MLGGYHVKLWLLIGVLLLLAVAVLLLSSRIFFHLSLNRRGHDDQIVLDITALFGLVKLHYKLPALVFEGFKRGLHVKLEETGVAPVKSAKDEETNIDKEDVSEWIEYGKKALKATYGLRRWTAETMSHVQITKLDWSTNFSLGDAAGTATAAGALWGLKWTIIGWASQWVKLMRKPRLFVVPVFEDTVGFSTEVDCKGRISAGYALYAVLRLLVRAMQADEGIRQWKDIIREIRSRRREKSAA</sequence>
<keyword evidence="1" id="KW-1133">Transmembrane helix</keyword>
<proteinExistence type="predicted"/>
<dbReference type="Pfam" id="PF11167">
    <property type="entry name" value="DUF2953"/>
    <property type="match status" value="1"/>
</dbReference>
<dbReference type="AlphaFoldDB" id="X5A171"/>
<dbReference type="InterPro" id="IPR021338">
    <property type="entry name" value="DUF2953"/>
</dbReference>
<keyword evidence="1" id="KW-0812">Transmembrane</keyword>
<dbReference type="KEGG" id="psab:PSAB_16130"/>
<keyword evidence="3" id="KW-1185">Reference proteome</keyword>